<evidence type="ECO:0000313" key="3">
    <source>
        <dbReference type="Proteomes" id="UP001205906"/>
    </source>
</evidence>
<dbReference type="InterPro" id="IPR031321">
    <property type="entry name" value="UCP012641"/>
</dbReference>
<name>A0ABT1C3S4_9HYPH</name>
<accession>A0ABT1C3S4</accession>
<dbReference type="Gene3D" id="3.40.390.70">
    <property type="match status" value="1"/>
</dbReference>
<sequence>MKLFSCPHCRNRIYFENTSCLFCGNAVLYLPLQRRFALPGRHGPFFCRNASECGCNWAAEEEGGFCRACQLNSTIPDLGVSGNRERWAKLEEAKRHLVYQLLGFGLDVRPKAHPDDEVGIAFDFLNDPPSDQGPRVLTGHEHGLITLNAGEADPLRREEMRIQMGESYRTLLGHFRHEIGHYYWDRLVRDDPAWLERSREVFGDERTDYMAALQTNYEQGPPQDWQERHISPYASSHPWEDFAETWAHTLHISDTLEMARALKLDPSELDAGVPLVVEGQGEADAADGVPDTSDDEAHKRFDAMLTDWLAVSEATNALNRCMGLPDVYPFVIAPKTGEKLRFVYELLEAKKRKAVLPAAA</sequence>
<dbReference type="Pfam" id="PF15887">
    <property type="entry name" value="Peptidase_Mx"/>
    <property type="match status" value="1"/>
</dbReference>
<proteinExistence type="predicted"/>
<evidence type="ECO:0000313" key="2">
    <source>
        <dbReference type="EMBL" id="MCO6048860.1"/>
    </source>
</evidence>
<comment type="caution">
    <text evidence="2">The sequence shown here is derived from an EMBL/GenBank/DDBJ whole genome shotgun (WGS) entry which is preliminary data.</text>
</comment>
<evidence type="ECO:0000259" key="1">
    <source>
        <dbReference type="Pfam" id="PF10005"/>
    </source>
</evidence>
<dbReference type="EMBL" id="JAMXQS010000002">
    <property type="protein sequence ID" value="MCO6048860.1"/>
    <property type="molecule type" value="Genomic_DNA"/>
</dbReference>
<keyword evidence="3" id="KW-1185">Reference proteome</keyword>
<protein>
    <submittedName>
        <fullName evidence="2">Zinc-binding metallopeptidase</fullName>
    </submittedName>
</protein>
<reference evidence="2 3" key="1">
    <citation type="submission" date="2022-06" db="EMBL/GenBank/DDBJ databases">
        <title>Mesorhizobium sp. strain RP14 Genome sequencing and assembly.</title>
        <authorList>
            <person name="Kim I."/>
        </authorList>
    </citation>
    <scope>NUCLEOTIDE SEQUENCE [LARGE SCALE GENOMIC DNA]</scope>
    <source>
        <strain evidence="3">RP14(2022)</strain>
    </source>
</reference>
<dbReference type="Pfam" id="PF10005">
    <property type="entry name" value="Zn_ribbon_DZR_6"/>
    <property type="match status" value="1"/>
</dbReference>
<dbReference type="InterPro" id="IPR011201">
    <property type="entry name" value="Zinc-ribbon_6_bact"/>
</dbReference>
<organism evidence="2 3">
    <name type="scientific">Mesorhizobium liriopis</name>
    <dbReference type="NCBI Taxonomy" id="2953882"/>
    <lineage>
        <taxon>Bacteria</taxon>
        <taxon>Pseudomonadati</taxon>
        <taxon>Pseudomonadota</taxon>
        <taxon>Alphaproteobacteria</taxon>
        <taxon>Hyphomicrobiales</taxon>
        <taxon>Phyllobacteriaceae</taxon>
        <taxon>Mesorhizobium</taxon>
    </lineage>
</organism>
<feature type="domain" description="Zinc-ribbon" evidence="1">
    <location>
        <begin position="3"/>
        <end position="78"/>
    </location>
</feature>
<gene>
    <name evidence="2" type="ORF">NGM99_03540</name>
</gene>
<dbReference type="RefSeq" id="WP_252816069.1">
    <property type="nucleotide sequence ID" value="NZ_JAMXQS010000002.1"/>
</dbReference>
<dbReference type="PIRSF" id="PIRSF012641">
    <property type="entry name" value="UCP012641"/>
    <property type="match status" value="1"/>
</dbReference>
<dbReference type="Proteomes" id="UP001205906">
    <property type="component" value="Unassembled WGS sequence"/>
</dbReference>